<dbReference type="AlphaFoldDB" id="A0A916NJ13"/>
<accession>A0A916NJ13</accession>
<evidence type="ECO:0000313" key="3">
    <source>
        <dbReference type="Proteomes" id="UP000683507"/>
    </source>
</evidence>
<dbReference type="EMBL" id="OU015584">
    <property type="protein sequence ID" value="CAG5086105.1"/>
    <property type="molecule type" value="Genomic_DNA"/>
</dbReference>
<reference evidence="2" key="1">
    <citation type="submission" date="2021-04" db="EMBL/GenBank/DDBJ databases">
        <authorList>
            <person name="Rodrigo-Torres L."/>
            <person name="Arahal R. D."/>
            <person name="Lucena T."/>
        </authorList>
    </citation>
    <scope>NUCLEOTIDE SEQUENCE</scope>
    <source>
        <strain evidence="2">AS29M-1</strain>
    </source>
</reference>
<feature type="transmembrane region" description="Helical" evidence="1">
    <location>
        <begin position="120"/>
        <end position="138"/>
    </location>
</feature>
<organism evidence="2 3">
    <name type="scientific">Parvicella tangerina</name>
    <dbReference type="NCBI Taxonomy" id="2829795"/>
    <lineage>
        <taxon>Bacteria</taxon>
        <taxon>Pseudomonadati</taxon>
        <taxon>Bacteroidota</taxon>
        <taxon>Flavobacteriia</taxon>
        <taxon>Flavobacteriales</taxon>
        <taxon>Parvicellaceae</taxon>
        <taxon>Parvicella</taxon>
    </lineage>
</organism>
<dbReference type="Proteomes" id="UP000683507">
    <property type="component" value="Chromosome"/>
</dbReference>
<name>A0A916NJ13_9FLAO</name>
<protein>
    <submittedName>
        <fullName evidence="2">Uncharacterized protein</fullName>
    </submittedName>
</protein>
<feature type="transmembrane region" description="Helical" evidence="1">
    <location>
        <begin position="172"/>
        <end position="197"/>
    </location>
</feature>
<evidence type="ECO:0000313" key="2">
    <source>
        <dbReference type="EMBL" id="CAG5086105.1"/>
    </source>
</evidence>
<gene>
    <name evidence="2" type="ORF">CRYO30217_03009</name>
</gene>
<keyword evidence="1" id="KW-1133">Transmembrane helix</keyword>
<keyword evidence="3" id="KW-1185">Reference proteome</keyword>
<proteinExistence type="predicted"/>
<keyword evidence="1" id="KW-0472">Membrane</keyword>
<feature type="transmembrane region" description="Helical" evidence="1">
    <location>
        <begin position="87"/>
        <end position="113"/>
    </location>
</feature>
<dbReference type="KEGG" id="ptan:CRYO30217_03009"/>
<keyword evidence="1" id="KW-0812">Transmembrane</keyword>
<evidence type="ECO:0000256" key="1">
    <source>
        <dbReference type="SAM" id="Phobius"/>
    </source>
</evidence>
<sequence length="202" mass="21681">MNDKVINIGAKVVMILIIVGGVILSGIIMSYGNPKGYTDKDIYALGKEVAIKEGKNKEYDQQKLDDFITETGTKIKNDMMEEQDGHVFTAIIFTRVVLILAVVLIAVALIIGLIGEPKKYIKGLAGVVGLGILIFIIWQTSTDVLPDTLVAKNNDLLAEGKEPIYDAEGMKLAGGAITSAIVLIFIAVAAWIGSAVYKVVKS</sequence>
<feature type="transmembrane region" description="Helical" evidence="1">
    <location>
        <begin position="12"/>
        <end position="31"/>
    </location>
</feature>
<dbReference type="RefSeq" id="WP_258543203.1">
    <property type="nucleotide sequence ID" value="NZ_OU015584.1"/>
</dbReference>